<keyword evidence="12 23" id="KW-0436">Ligase</keyword>
<dbReference type="SUPFAM" id="SSF51735">
    <property type="entry name" value="NAD(P)-binding Rossmann-fold domains"/>
    <property type="match status" value="1"/>
</dbReference>
<evidence type="ECO:0000256" key="14">
    <source>
        <dbReference type="ARBA" id="ARBA00022801"/>
    </source>
</evidence>
<keyword evidence="18" id="KW-0511">Multifunctional enzyme</keyword>
<evidence type="ECO:0000256" key="5">
    <source>
        <dbReference type="ARBA" id="ARBA00011738"/>
    </source>
</evidence>
<dbReference type="PROSITE" id="PS00766">
    <property type="entry name" value="THF_DHG_CYH_1"/>
    <property type="match status" value="1"/>
</dbReference>
<evidence type="ECO:0000256" key="10">
    <source>
        <dbReference type="ARBA" id="ARBA00022490"/>
    </source>
</evidence>
<dbReference type="EC" id="3.5.4.9" evidence="7"/>
<dbReference type="Gene3D" id="3.40.50.300">
    <property type="entry name" value="P-loop containing nucleotide triphosphate hydrolases"/>
    <property type="match status" value="2"/>
</dbReference>
<name>A0AAW1L8B8_POPJA</name>
<evidence type="ECO:0000259" key="22">
    <source>
        <dbReference type="Pfam" id="PF02882"/>
    </source>
</evidence>
<dbReference type="HAMAP" id="MF_01576">
    <property type="entry name" value="THF_DHG_CYH"/>
    <property type="match status" value="1"/>
</dbReference>
<dbReference type="PROSITE" id="PS00721">
    <property type="entry name" value="FTHFS_1"/>
    <property type="match status" value="1"/>
</dbReference>
<dbReference type="InterPro" id="IPR020628">
    <property type="entry name" value="Formate_THF_ligase_CS"/>
</dbReference>
<dbReference type="PANTHER" id="PTHR48099">
    <property type="entry name" value="C-1-TETRAHYDROFOLATE SYNTHASE, CYTOPLASMIC-RELATED"/>
    <property type="match status" value="1"/>
</dbReference>
<dbReference type="CDD" id="cd01080">
    <property type="entry name" value="NAD_bind_m-THF_DH_Cyclohyd"/>
    <property type="match status" value="1"/>
</dbReference>
<dbReference type="InterPro" id="IPR020631">
    <property type="entry name" value="THF_DH/CycHdrlase_NAD-bd_dom"/>
</dbReference>
<dbReference type="FunFam" id="3.40.50.300:FF:000245">
    <property type="entry name" value="C-1-tetrahydrofolate synthase, cytoplasmic"/>
    <property type="match status" value="1"/>
</dbReference>
<evidence type="ECO:0000313" key="24">
    <source>
        <dbReference type="Proteomes" id="UP001458880"/>
    </source>
</evidence>
<dbReference type="PANTHER" id="PTHR48099:SF5">
    <property type="entry name" value="C-1-TETRAHYDROFOLATE SYNTHASE, CYTOPLASMIC"/>
    <property type="match status" value="1"/>
</dbReference>
<evidence type="ECO:0000313" key="23">
    <source>
        <dbReference type="EMBL" id="KAK9730110.1"/>
    </source>
</evidence>
<keyword evidence="13" id="KW-0547">Nucleotide-binding</keyword>
<comment type="catalytic activity">
    <reaction evidence="20">
        <text>(6S)-5,6,7,8-tetrahydrofolate + formate + ATP = (6R)-10-formyltetrahydrofolate + ADP + phosphate</text>
        <dbReference type="Rhea" id="RHEA:20221"/>
        <dbReference type="ChEBI" id="CHEBI:15740"/>
        <dbReference type="ChEBI" id="CHEBI:30616"/>
        <dbReference type="ChEBI" id="CHEBI:43474"/>
        <dbReference type="ChEBI" id="CHEBI:57453"/>
        <dbReference type="ChEBI" id="CHEBI:195366"/>
        <dbReference type="ChEBI" id="CHEBI:456216"/>
        <dbReference type="EC" id="6.3.4.3"/>
    </reaction>
</comment>
<dbReference type="EC" id="6.3.4.3" evidence="6"/>
<evidence type="ECO:0000256" key="20">
    <source>
        <dbReference type="ARBA" id="ARBA00049033"/>
    </source>
</evidence>
<dbReference type="PRINTS" id="PR00085">
    <property type="entry name" value="THFDHDRGNASE"/>
</dbReference>
<comment type="subunit">
    <text evidence="5">Homodimer.</text>
</comment>
<keyword evidence="15" id="KW-0067">ATP-binding</keyword>
<evidence type="ECO:0000259" key="21">
    <source>
        <dbReference type="Pfam" id="PF00763"/>
    </source>
</evidence>
<dbReference type="Pfam" id="PF00763">
    <property type="entry name" value="THF_DHG_CYH"/>
    <property type="match status" value="1"/>
</dbReference>
<dbReference type="GO" id="GO:0035999">
    <property type="term" value="P:tetrahydrofolate interconversion"/>
    <property type="evidence" value="ECO:0007669"/>
    <property type="project" value="TreeGrafter"/>
</dbReference>
<keyword evidence="11" id="KW-0554">One-carbon metabolism</keyword>
<dbReference type="InterPro" id="IPR000559">
    <property type="entry name" value="Formate_THF_ligase"/>
</dbReference>
<feature type="domain" description="Tetrahydrofolate dehydrogenase/cyclohydrolase catalytic" evidence="21">
    <location>
        <begin position="98"/>
        <end position="216"/>
    </location>
</feature>
<keyword evidence="16" id="KW-0521">NADP</keyword>
<comment type="pathway">
    <text evidence="2">One-carbon metabolism; tetrahydrofolate interconversion.</text>
</comment>
<dbReference type="Proteomes" id="UP001458880">
    <property type="component" value="Unassembled WGS sequence"/>
</dbReference>
<evidence type="ECO:0000256" key="17">
    <source>
        <dbReference type="ARBA" id="ARBA00023002"/>
    </source>
</evidence>
<dbReference type="Pfam" id="PF01268">
    <property type="entry name" value="FTHFS"/>
    <property type="match status" value="1"/>
</dbReference>
<evidence type="ECO:0000256" key="6">
    <source>
        <dbReference type="ARBA" id="ARBA00012295"/>
    </source>
</evidence>
<dbReference type="InterPro" id="IPR020867">
    <property type="entry name" value="THF_DH/CycHdrlase_CS"/>
</dbReference>
<dbReference type="InterPro" id="IPR036291">
    <property type="entry name" value="NAD(P)-bd_dom_sf"/>
</dbReference>
<evidence type="ECO:0000256" key="13">
    <source>
        <dbReference type="ARBA" id="ARBA00022741"/>
    </source>
</evidence>
<evidence type="ECO:0000256" key="15">
    <source>
        <dbReference type="ARBA" id="ARBA00022840"/>
    </source>
</evidence>
<evidence type="ECO:0000256" key="19">
    <source>
        <dbReference type="ARBA" id="ARBA00036357"/>
    </source>
</evidence>
<evidence type="ECO:0000256" key="12">
    <source>
        <dbReference type="ARBA" id="ARBA00022598"/>
    </source>
</evidence>
<evidence type="ECO:0000256" key="3">
    <source>
        <dbReference type="ARBA" id="ARBA00005559"/>
    </source>
</evidence>
<dbReference type="EMBL" id="JASPKY010000152">
    <property type="protein sequence ID" value="KAK9730110.1"/>
    <property type="molecule type" value="Genomic_DNA"/>
</dbReference>
<dbReference type="FunFam" id="3.40.50.720:FF:000006">
    <property type="entry name" value="Bifunctional protein FolD"/>
    <property type="match status" value="1"/>
</dbReference>
<proteinExistence type="inferred from homology"/>
<dbReference type="AlphaFoldDB" id="A0AAW1L8B8"/>
<dbReference type="FunFam" id="3.40.50.300:FF:001123">
    <property type="entry name" value="C-1-tetrahydrofolate synthase, cytoplasmic isoform X2"/>
    <property type="match status" value="1"/>
</dbReference>
<dbReference type="SUPFAM" id="SSF53223">
    <property type="entry name" value="Aminoacid dehydrogenase-like, N-terminal domain"/>
    <property type="match status" value="1"/>
</dbReference>
<dbReference type="FunFam" id="3.40.50.10860:FF:000005">
    <property type="entry name" value="C-1-tetrahydrofolate synthase, cytoplasmic, putative"/>
    <property type="match status" value="1"/>
</dbReference>
<dbReference type="InterPro" id="IPR046346">
    <property type="entry name" value="Aminoacid_DH-like_N_sf"/>
</dbReference>
<dbReference type="EC" id="1.5.1.5" evidence="8"/>
<dbReference type="GO" id="GO:0004329">
    <property type="term" value="F:formate-tetrahydrofolate ligase activity"/>
    <property type="evidence" value="ECO:0007669"/>
    <property type="project" value="UniProtKB-EC"/>
</dbReference>
<keyword evidence="24" id="KW-1185">Reference proteome</keyword>
<dbReference type="InterPro" id="IPR020630">
    <property type="entry name" value="THF_DH/CycHdrlase_cat_dom"/>
</dbReference>
<evidence type="ECO:0000256" key="16">
    <source>
        <dbReference type="ARBA" id="ARBA00022857"/>
    </source>
</evidence>
<evidence type="ECO:0000256" key="1">
    <source>
        <dbReference type="ARBA" id="ARBA00004496"/>
    </source>
</evidence>
<accession>A0AAW1L8B8</accession>
<comment type="similarity">
    <text evidence="4">In the C-terminal section; belongs to the formate--tetrahydrofolate ligase family.</text>
</comment>
<reference evidence="23 24" key="1">
    <citation type="journal article" date="2024" name="BMC Genomics">
        <title>De novo assembly and annotation of Popillia japonica's genome with initial clues to its potential as an invasive pest.</title>
        <authorList>
            <person name="Cucini C."/>
            <person name="Boschi S."/>
            <person name="Funari R."/>
            <person name="Cardaioli E."/>
            <person name="Iannotti N."/>
            <person name="Marturano G."/>
            <person name="Paoli F."/>
            <person name="Bruttini M."/>
            <person name="Carapelli A."/>
            <person name="Frati F."/>
            <person name="Nardi F."/>
        </authorList>
    </citation>
    <scope>NUCLEOTIDE SEQUENCE [LARGE SCALE GENOMIC DNA]</scope>
    <source>
        <strain evidence="23">DMR45628</strain>
    </source>
</reference>
<evidence type="ECO:0000256" key="8">
    <source>
        <dbReference type="ARBA" id="ARBA00012859"/>
    </source>
</evidence>
<dbReference type="GO" id="GO:0005524">
    <property type="term" value="F:ATP binding"/>
    <property type="evidence" value="ECO:0007669"/>
    <property type="project" value="UniProtKB-KW"/>
</dbReference>
<dbReference type="InterPro" id="IPR000672">
    <property type="entry name" value="THF_DH/CycHdrlase"/>
</dbReference>
<dbReference type="InterPro" id="IPR027417">
    <property type="entry name" value="P-loop_NTPase"/>
</dbReference>
<dbReference type="SUPFAM" id="SSF52540">
    <property type="entry name" value="P-loop containing nucleoside triphosphate hydrolases"/>
    <property type="match status" value="1"/>
</dbReference>
<comment type="similarity">
    <text evidence="3">In the N-terminal section; belongs to the tetrahydrofolate dehydrogenase/cyclohydrolase family.</text>
</comment>
<keyword evidence="17" id="KW-0560">Oxidoreductase</keyword>
<dbReference type="Pfam" id="PF02882">
    <property type="entry name" value="THF_DHG_CYH_C"/>
    <property type="match status" value="1"/>
</dbReference>
<keyword evidence="14" id="KW-0378">Hydrolase</keyword>
<dbReference type="FunFam" id="3.10.410.10:FF:000001">
    <property type="entry name" value="Putative formate--tetrahydrofolate ligase"/>
    <property type="match status" value="1"/>
</dbReference>
<evidence type="ECO:0000256" key="9">
    <source>
        <dbReference type="ARBA" id="ARBA00017592"/>
    </source>
</evidence>
<comment type="catalytic activity">
    <reaction evidence="19">
        <text>(6R)-5,10-methenyltetrahydrofolate + H2O = (6R)-10-formyltetrahydrofolate + H(+)</text>
        <dbReference type="Rhea" id="RHEA:23700"/>
        <dbReference type="ChEBI" id="CHEBI:15377"/>
        <dbReference type="ChEBI" id="CHEBI:15378"/>
        <dbReference type="ChEBI" id="CHEBI:57455"/>
        <dbReference type="ChEBI" id="CHEBI:195366"/>
        <dbReference type="EC" id="3.5.4.9"/>
    </reaction>
</comment>
<protein>
    <recommendedName>
        <fullName evidence="9">C-1-tetrahydrofolate synthase, cytoplasmic</fullName>
        <ecNumber evidence="8">1.5.1.5</ecNumber>
        <ecNumber evidence="7">3.5.4.9</ecNumber>
        <ecNumber evidence="6">6.3.4.3</ecNumber>
    </recommendedName>
</protein>
<evidence type="ECO:0000256" key="2">
    <source>
        <dbReference type="ARBA" id="ARBA00004777"/>
    </source>
</evidence>
<dbReference type="PROSITE" id="PS00767">
    <property type="entry name" value="THF_DHG_CYH_2"/>
    <property type="match status" value="1"/>
</dbReference>
<dbReference type="GO" id="GO:0004477">
    <property type="term" value="F:methenyltetrahydrofolate cyclohydrolase activity"/>
    <property type="evidence" value="ECO:0007669"/>
    <property type="project" value="UniProtKB-EC"/>
</dbReference>
<feature type="domain" description="Tetrahydrofolate dehydrogenase/cyclohydrolase NAD(P)-binding" evidence="22">
    <location>
        <begin position="236"/>
        <end position="384"/>
    </location>
</feature>
<evidence type="ECO:0000256" key="7">
    <source>
        <dbReference type="ARBA" id="ARBA00012776"/>
    </source>
</evidence>
<comment type="subcellular location">
    <subcellularLocation>
        <location evidence="1">Cytoplasm</location>
    </subcellularLocation>
</comment>
<dbReference type="HAMAP" id="MF_01543">
    <property type="entry name" value="FTHFS"/>
    <property type="match status" value="1"/>
</dbReference>
<evidence type="ECO:0000256" key="11">
    <source>
        <dbReference type="ARBA" id="ARBA00022563"/>
    </source>
</evidence>
<sequence>MVGCNPCTYMYRGTHTCYCLRHNSTETTANAAVDQPGESTSERKQVEVSTCCCRSNDRSNRLLMKVLVRLTFDLVLCIRKELLFIGESKMSALRGQVLSGTDVAKEIRQQLAEDVTKIKTTIPGFEPGLAIVQVGGREDSNVYIRMKIRAASEIGIKAEHVKLPRTTTETELLSKLKKLNEDPKIHGIIVQLPLDSDNNIDQHLITDTVSPDKDVDGLNTINEGRVAIGDLTSFLPCTPNGCIELIRRSGVSMGGAEAVVLGRSKIVGTPVAELLKWNHATVTVCHSKTRNLQDVCKKADILVVGIGKAELVRGSWIKPGAVVIDCGINVLPDPTKKSGQRIVGDVAYDEARQVASHITPVPGGVGPMTVAMLMKNTVQSAQRAANKIIQHTWTLRPLPLHLNRPVPSDIAIAHSQEPKDIAQLAEEIGLYPGETSLYGNKKAKIIVSSVLKRLGHQKDGKYVVVVGITPTPLGEGKSTTSVGLVQALSAHKHKNAFVCLRQPSQGPTFGIKGGAAGGGYSQVIPMEDFNLHLTGDIHAVGAAHNLLAAQMDARIFHEATQADKALYDRLVPTIKGERKFSKIQLRRLQRLGINKTDPNSLTDEEKGKFARLNIDTNNIVWNRVVDINDRYLRKITIGQSPTEKGHTRETSYMITVASEIMAILALAKDLEDFKERLSKMVVAFDKNGGPVTADDLGCTGALMVLLKDAVEPTLMQTLEGSPVLVHAGPFANIAHGCSSILADKVALKLVGEDGYVVTEAGFGSDIGMEKFFDIKCRASGNVPNAVVLVTTVRALKMHGGGPAVTPGAPLKSEYTQENLELLKKGLPNLNKHISNCGKFGLPVVVAINRMTTDTDAEIQMVRETAIQNGAFDAVPSTHWADGGAGAEKLAEAVIAACNKPNNFHFLYDLNTSIDDKIRTISREMYGAGDVVYDEKVKLAIQRYTEQGFGNLPICMAKTPLSLSGDPSIKGVPVDFTLKINDISISAGAGFIVPICGEITRMPGLSTRPSIYDMDLNTETGEIEGLF</sequence>
<evidence type="ECO:0000256" key="4">
    <source>
        <dbReference type="ARBA" id="ARBA00006985"/>
    </source>
</evidence>
<evidence type="ECO:0000256" key="18">
    <source>
        <dbReference type="ARBA" id="ARBA00023268"/>
    </source>
</evidence>
<gene>
    <name evidence="23" type="ORF">QE152_g15463</name>
</gene>
<dbReference type="CDD" id="cd00477">
    <property type="entry name" value="FTHFS"/>
    <property type="match status" value="1"/>
</dbReference>
<dbReference type="Gene3D" id="3.40.50.720">
    <property type="entry name" value="NAD(P)-binding Rossmann-like Domain"/>
    <property type="match status" value="1"/>
</dbReference>
<comment type="caution">
    <text evidence="23">The sequence shown here is derived from an EMBL/GenBank/DDBJ whole genome shotgun (WGS) entry which is preliminary data.</text>
</comment>
<dbReference type="Gene3D" id="3.10.410.10">
    <property type="entry name" value="Formyltetrahydrofolate synthetase, domain 3"/>
    <property type="match status" value="1"/>
</dbReference>
<dbReference type="GO" id="GO:0004488">
    <property type="term" value="F:methylenetetrahydrofolate dehydrogenase (NADP+) activity"/>
    <property type="evidence" value="ECO:0007669"/>
    <property type="project" value="UniProtKB-EC"/>
</dbReference>
<keyword evidence="10" id="KW-0963">Cytoplasm</keyword>
<dbReference type="Gene3D" id="3.40.50.10860">
    <property type="entry name" value="Leucine Dehydrogenase, chain A, domain 1"/>
    <property type="match status" value="1"/>
</dbReference>
<organism evidence="23 24">
    <name type="scientific">Popillia japonica</name>
    <name type="common">Japanese beetle</name>
    <dbReference type="NCBI Taxonomy" id="7064"/>
    <lineage>
        <taxon>Eukaryota</taxon>
        <taxon>Metazoa</taxon>
        <taxon>Ecdysozoa</taxon>
        <taxon>Arthropoda</taxon>
        <taxon>Hexapoda</taxon>
        <taxon>Insecta</taxon>
        <taxon>Pterygota</taxon>
        <taxon>Neoptera</taxon>
        <taxon>Endopterygota</taxon>
        <taxon>Coleoptera</taxon>
        <taxon>Polyphaga</taxon>
        <taxon>Scarabaeiformia</taxon>
        <taxon>Scarabaeidae</taxon>
        <taxon>Rutelinae</taxon>
        <taxon>Popillia</taxon>
    </lineage>
</organism>
<dbReference type="GO" id="GO:0005829">
    <property type="term" value="C:cytosol"/>
    <property type="evidence" value="ECO:0007669"/>
    <property type="project" value="TreeGrafter"/>
</dbReference>